<reference evidence="1 2" key="1">
    <citation type="journal article" date="2012" name="Environ. Microbiol.">
        <title>The genome sequence of Desulfatibacillum alkenivorans AK-01: a blueprint for anaerobic alkane oxidation.</title>
        <authorList>
            <person name="Callaghan A.V."/>
            <person name="Morris B.E."/>
            <person name="Pereira I.A."/>
            <person name="McInerney M.J."/>
            <person name="Austin R.N."/>
            <person name="Groves J.T."/>
            <person name="Kukor J.J."/>
            <person name="Suflita J.M."/>
            <person name="Young L.Y."/>
            <person name="Zylstra G.J."/>
            <person name="Wawrik B."/>
        </authorList>
    </citation>
    <scope>NUCLEOTIDE SEQUENCE [LARGE SCALE GENOMIC DNA]</scope>
    <source>
        <strain evidence="1 2">AK-01</strain>
    </source>
</reference>
<evidence type="ECO:0008006" key="3">
    <source>
        <dbReference type="Google" id="ProtNLM"/>
    </source>
</evidence>
<dbReference type="KEGG" id="dal:Dalk_1273"/>
<gene>
    <name evidence="1" type="ordered locus">Dalk_1273</name>
</gene>
<dbReference type="Gene3D" id="3.40.50.300">
    <property type="entry name" value="P-loop containing nucleotide triphosphate hydrolases"/>
    <property type="match status" value="1"/>
</dbReference>
<sequence length="274" mass="30640">MASIIISSDSSLTAARIAEKIVKKNGFSVVNRDILPEAAQKYNVDEAQLKKALDRPAGIFGMPAKLKKQCMTYIQAVALEKLLPDNIVCYGLGAHLYAKGVSHFFKVRVLTRPEQLIKELHPAGTAPENKAEKIIAKHEKARNRWSRDVFKQDESNAGLYDLVISLNQIEEDEAVKMILETASLRQFEPMTYSINCVKEFLMAAQVKAKLVERFPDCRVRVDGENTVIHIQALKRNAKKYSAVAKEAARTVPGVKHVEVHILTDFIGQAVESNR</sequence>
<dbReference type="eggNOG" id="COG1102">
    <property type="taxonomic scope" value="Bacteria"/>
</dbReference>
<organism evidence="1 2">
    <name type="scientific">Desulfatibacillum aliphaticivorans</name>
    <dbReference type="NCBI Taxonomy" id="218208"/>
    <lineage>
        <taxon>Bacteria</taxon>
        <taxon>Pseudomonadati</taxon>
        <taxon>Thermodesulfobacteriota</taxon>
        <taxon>Desulfobacteria</taxon>
        <taxon>Desulfobacterales</taxon>
        <taxon>Desulfatibacillaceae</taxon>
        <taxon>Desulfatibacillum</taxon>
    </lineage>
</organism>
<dbReference type="AlphaFoldDB" id="B8F9N0"/>
<dbReference type="RefSeq" id="WP_012610412.1">
    <property type="nucleotide sequence ID" value="NC_011768.1"/>
</dbReference>
<dbReference type="InterPro" id="IPR027417">
    <property type="entry name" value="P-loop_NTPase"/>
</dbReference>
<evidence type="ECO:0000313" key="1">
    <source>
        <dbReference type="EMBL" id="ACL02976.1"/>
    </source>
</evidence>
<protein>
    <recommendedName>
        <fullName evidence="3">Response regulator receiver protein</fullName>
    </recommendedName>
</protein>
<keyword evidence="2" id="KW-1185">Reference proteome</keyword>
<dbReference type="HOGENOM" id="CLU_065155_0_1_7"/>
<accession>B8F9N0</accession>
<name>B8F9N0_DESAL</name>
<dbReference type="Proteomes" id="UP000000739">
    <property type="component" value="Chromosome"/>
</dbReference>
<evidence type="ECO:0000313" key="2">
    <source>
        <dbReference type="Proteomes" id="UP000000739"/>
    </source>
</evidence>
<proteinExistence type="predicted"/>
<dbReference type="EMBL" id="CP001322">
    <property type="protein sequence ID" value="ACL02976.1"/>
    <property type="molecule type" value="Genomic_DNA"/>
</dbReference>
<dbReference type="Pfam" id="PF13189">
    <property type="entry name" value="Cytidylate_kin2"/>
    <property type="match status" value="1"/>
</dbReference>